<dbReference type="InterPro" id="IPR011057">
    <property type="entry name" value="Mss4-like_sf"/>
</dbReference>
<dbReference type="AlphaFoldDB" id="A0AA36IZY7"/>
<dbReference type="Pfam" id="PF04828">
    <property type="entry name" value="GFA"/>
    <property type="match status" value="1"/>
</dbReference>
<evidence type="ECO:0000256" key="1">
    <source>
        <dbReference type="ARBA" id="ARBA00005495"/>
    </source>
</evidence>
<evidence type="ECO:0000313" key="7">
    <source>
        <dbReference type="Proteomes" id="UP001178507"/>
    </source>
</evidence>
<evidence type="ECO:0000313" key="6">
    <source>
        <dbReference type="EMBL" id="CAJ1396716.1"/>
    </source>
</evidence>
<dbReference type="EMBL" id="CAUJNA010003241">
    <property type="protein sequence ID" value="CAJ1396716.1"/>
    <property type="molecule type" value="Genomic_DNA"/>
</dbReference>
<keyword evidence="2" id="KW-0479">Metal-binding</keyword>
<evidence type="ECO:0000256" key="4">
    <source>
        <dbReference type="ARBA" id="ARBA00023239"/>
    </source>
</evidence>
<gene>
    <name evidence="6" type="ORF">EVOR1521_LOCUS20889</name>
</gene>
<organism evidence="6 7">
    <name type="scientific">Effrenium voratum</name>
    <dbReference type="NCBI Taxonomy" id="2562239"/>
    <lineage>
        <taxon>Eukaryota</taxon>
        <taxon>Sar</taxon>
        <taxon>Alveolata</taxon>
        <taxon>Dinophyceae</taxon>
        <taxon>Suessiales</taxon>
        <taxon>Symbiodiniaceae</taxon>
        <taxon>Effrenium</taxon>
    </lineage>
</organism>
<dbReference type="GO" id="GO:0046872">
    <property type="term" value="F:metal ion binding"/>
    <property type="evidence" value="ECO:0007669"/>
    <property type="project" value="UniProtKB-KW"/>
</dbReference>
<keyword evidence="7" id="KW-1185">Reference proteome</keyword>
<reference evidence="6" key="1">
    <citation type="submission" date="2023-08" db="EMBL/GenBank/DDBJ databases">
        <authorList>
            <person name="Chen Y."/>
            <person name="Shah S."/>
            <person name="Dougan E. K."/>
            <person name="Thang M."/>
            <person name="Chan C."/>
        </authorList>
    </citation>
    <scope>NUCLEOTIDE SEQUENCE</scope>
</reference>
<comment type="similarity">
    <text evidence="1">Belongs to the Gfa family.</text>
</comment>
<evidence type="ECO:0000259" key="5">
    <source>
        <dbReference type="PROSITE" id="PS51891"/>
    </source>
</evidence>
<accession>A0AA36IZY7</accession>
<comment type="caution">
    <text evidence="6">The sequence shown here is derived from an EMBL/GenBank/DDBJ whole genome shotgun (WGS) entry which is preliminary data.</text>
</comment>
<keyword evidence="4" id="KW-0456">Lyase</keyword>
<dbReference type="PANTHER" id="PTHR33337">
    <property type="entry name" value="GFA DOMAIN-CONTAINING PROTEIN"/>
    <property type="match status" value="1"/>
</dbReference>
<sequence>MGRVFQAACACAGVEIKSFGGPMQLSHCWCNACRAATGNLPSVWAAYPLSQTLFTSSKTLRLFRSGPSSADRYFCSGCGSSVAMLYHRRSVWPEKHTVWLARHFANVEQGGFDEVHVYQNQDDPSQEVLHPDQFVMPAGPRQDQGSVAPVASGEEACIRIFDQQGDLPFSRWVAVSKVPAWFSESSRCSE</sequence>
<dbReference type="Proteomes" id="UP001178507">
    <property type="component" value="Unassembled WGS sequence"/>
</dbReference>
<feature type="domain" description="CENP-V/GFA" evidence="5">
    <location>
        <begin position="5"/>
        <end position="119"/>
    </location>
</feature>
<dbReference type="InterPro" id="IPR006913">
    <property type="entry name" value="CENP-V/GFA"/>
</dbReference>
<keyword evidence="3" id="KW-0862">Zinc</keyword>
<evidence type="ECO:0000256" key="2">
    <source>
        <dbReference type="ARBA" id="ARBA00022723"/>
    </source>
</evidence>
<dbReference type="PROSITE" id="PS51891">
    <property type="entry name" value="CENP_V_GFA"/>
    <property type="match status" value="1"/>
</dbReference>
<evidence type="ECO:0000256" key="3">
    <source>
        <dbReference type="ARBA" id="ARBA00022833"/>
    </source>
</evidence>
<dbReference type="Gene3D" id="3.90.1590.10">
    <property type="entry name" value="glutathione-dependent formaldehyde- activating enzyme (gfa)"/>
    <property type="match status" value="1"/>
</dbReference>
<proteinExistence type="inferred from homology"/>
<dbReference type="GO" id="GO:0016846">
    <property type="term" value="F:carbon-sulfur lyase activity"/>
    <property type="evidence" value="ECO:0007669"/>
    <property type="project" value="InterPro"/>
</dbReference>
<name>A0AA36IZY7_9DINO</name>
<dbReference type="SUPFAM" id="SSF51316">
    <property type="entry name" value="Mss4-like"/>
    <property type="match status" value="1"/>
</dbReference>
<dbReference type="PANTHER" id="PTHR33337:SF40">
    <property type="entry name" value="CENP-V_GFA DOMAIN-CONTAINING PROTEIN-RELATED"/>
    <property type="match status" value="1"/>
</dbReference>
<protein>
    <recommendedName>
        <fullName evidence="5">CENP-V/GFA domain-containing protein</fullName>
    </recommendedName>
</protein>